<feature type="non-terminal residue" evidence="1">
    <location>
        <position position="57"/>
    </location>
</feature>
<evidence type="ECO:0000313" key="1">
    <source>
        <dbReference type="EMBL" id="KIJ40956.1"/>
    </source>
</evidence>
<dbReference type="EMBL" id="KN837140">
    <property type="protein sequence ID" value="KIJ40956.1"/>
    <property type="molecule type" value="Genomic_DNA"/>
</dbReference>
<accession>A0A0C9VSE8</accession>
<gene>
    <name evidence="1" type="ORF">M422DRAFT_139647</name>
</gene>
<feature type="non-terminal residue" evidence="1">
    <location>
        <position position="1"/>
    </location>
</feature>
<dbReference type="Proteomes" id="UP000054279">
    <property type="component" value="Unassembled WGS sequence"/>
</dbReference>
<name>A0A0C9VSE8_SPHS4</name>
<protein>
    <submittedName>
        <fullName evidence="1">Uncharacterized protein</fullName>
    </submittedName>
</protein>
<dbReference type="HOGENOM" id="CLU_3002281_0_0_1"/>
<proteinExistence type="predicted"/>
<reference evidence="1 2" key="1">
    <citation type="submission" date="2014-06" db="EMBL/GenBank/DDBJ databases">
        <title>Evolutionary Origins and Diversification of the Mycorrhizal Mutualists.</title>
        <authorList>
            <consortium name="DOE Joint Genome Institute"/>
            <consortium name="Mycorrhizal Genomics Consortium"/>
            <person name="Kohler A."/>
            <person name="Kuo A."/>
            <person name="Nagy L.G."/>
            <person name="Floudas D."/>
            <person name="Copeland A."/>
            <person name="Barry K.W."/>
            <person name="Cichocki N."/>
            <person name="Veneault-Fourrey C."/>
            <person name="LaButti K."/>
            <person name="Lindquist E.A."/>
            <person name="Lipzen A."/>
            <person name="Lundell T."/>
            <person name="Morin E."/>
            <person name="Murat C."/>
            <person name="Riley R."/>
            <person name="Ohm R."/>
            <person name="Sun H."/>
            <person name="Tunlid A."/>
            <person name="Henrissat B."/>
            <person name="Grigoriev I.V."/>
            <person name="Hibbett D.S."/>
            <person name="Martin F."/>
        </authorList>
    </citation>
    <scope>NUCLEOTIDE SEQUENCE [LARGE SCALE GENOMIC DNA]</scope>
    <source>
        <strain evidence="1 2">SS14</strain>
    </source>
</reference>
<organism evidence="1 2">
    <name type="scientific">Sphaerobolus stellatus (strain SS14)</name>
    <dbReference type="NCBI Taxonomy" id="990650"/>
    <lineage>
        <taxon>Eukaryota</taxon>
        <taxon>Fungi</taxon>
        <taxon>Dikarya</taxon>
        <taxon>Basidiomycota</taxon>
        <taxon>Agaricomycotina</taxon>
        <taxon>Agaricomycetes</taxon>
        <taxon>Phallomycetidae</taxon>
        <taxon>Geastrales</taxon>
        <taxon>Sphaerobolaceae</taxon>
        <taxon>Sphaerobolus</taxon>
    </lineage>
</organism>
<dbReference type="Gene3D" id="2.60.120.260">
    <property type="entry name" value="Galactose-binding domain-like"/>
    <property type="match status" value="1"/>
</dbReference>
<evidence type="ECO:0000313" key="2">
    <source>
        <dbReference type="Proteomes" id="UP000054279"/>
    </source>
</evidence>
<dbReference type="AlphaFoldDB" id="A0A0C9VSE8"/>
<keyword evidence="2" id="KW-1185">Reference proteome</keyword>
<dbReference type="OrthoDB" id="2576082at2759"/>
<sequence length="57" mass="6410">AKRSNHGNYSIQLDDFPFVIMDGFASPDMFNQPLFATTDLSYTNHSITIKNKDSGKL</sequence>